<feature type="non-terminal residue" evidence="1">
    <location>
        <position position="252"/>
    </location>
</feature>
<evidence type="ECO:0000313" key="1">
    <source>
        <dbReference type="EMBL" id="EGB01974.1"/>
    </source>
</evidence>
<name>F0YSD5_AURAN</name>
<evidence type="ECO:0000313" key="2">
    <source>
        <dbReference type="Proteomes" id="UP000002729"/>
    </source>
</evidence>
<proteinExistence type="predicted"/>
<dbReference type="EMBL" id="GL833942">
    <property type="protein sequence ID" value="EGB01974.1"/>
    <property type="molecule type" value="Genomic_DNA"/>
</dbReference>
<dbReference type="OrthoDB" id="10661508at2759"/>
<dbReference type="InParanoid" id="F0YSD5"/>
<reference evidence="1 2" key="1">
    <citation type="journal article" date="2011" name="Proc. Natl. Acad. Sci. U.S.A.">
        <title>Niche of harmful alga Aureococcus anophagefferens revealed through ecogenomics.</title>
        <authorList>
            <person name="Gobler C.J."/>
            <person name="Berry D.L."/>
            <person name="Dyhrman S.T."/>
            <person name="Wilhelm S.W."/>
            <person name="Salamov A."/>
            <person name="Lobanov A.V."/>
            <person name="Zhang Y."/>
            <person name="Collier J.L."/>
            <person name="Wurch L.L."/>
            <person name="Kustka A.B."/>
            <person name="Dill B.D."/>
            <person name="Shah M."/>
            <person name="VerBerkmoes N.C."/>
            <person name="Kuo A."/>
            <person name="Terry A."/>
            <person name="Pangilinan J."/>
            <person name="Lindquist E.A."/>
            <person name="Lucas S."/>
            <person name="Paulsen I.T."/>
            <person name="Hattenrath-Lehmann T.K."/>
            <person name="Talmage S.C."/>
            <person name="Walker E.A."/>
            <person name="Koch F."/>
            <person name="Burson A.M."/>
            <person name="Marcoval M.A."/>
            <person name="Tang Y.Z."/>
            <person name="Lecleir G.R."/>
            <person name="Coyne K.J."/>
            <person name="Berg G.M."/>
            <person name="Bertrand E.M."/>
            <person name="Saito M.A."/>
            <person name="Gladyshev V.N."/>
            <person name="Grigoriev I.V."/>
        </authorList>
    </citation>
    <scope>NUCLEOTIDE SEQUENCE [LARGE SCALE GENOMIC DNA]</scope>
    <source>
        <strain evidence="2">CCMP 1984</strain>
    </source>
</reference>
<dbReference type="RefSeq" id="XP_009043327.1">
    <property type="nucleotide sequence ID" value="XM_009045079.1"/>
</dbReference>
<dbReference type="Proteomes" id="UP000002729">
    <property type="component" value="Unassembled WGS sequence"/>
</dbReference>
<accession>F0YSD5</accession>
<dbReference type="KEGG" id="aaf:AURANDRAFT_69316"/>
<dbReference type="AlphaFoldDB" id="F0YSD5"/>
<gene>
    <name evidence="1" type="ORF">AURANDRAFT_69316</name>
</gene>
<sequence>MFITLLCICTCALALRPPSTLIDKRSLRRAAPDDDEDARLGRQRFADALDDGALAEGYEQRFPLPLVTAALLAPTVLAAAAPVLGLLPAGGAPDDAPRFLLATAGAAAVMRGADASLLRAAVALPLCPLRLTGDDDALPARVAARYGEDDLAAAALAAAYATTSSVFAHGVLQMYLTDSAIRIASIGAMWAMPADYDPIETWWWPLVASWTALAPVVAAAGAGAAGYACERALLDPWRTESSPAATDPRVAR</sequence>
<keyword evidence="2" id="KW-1185">Reference proteome</keyword>
<dbReference type="GeneID" id="20227411"/>
<protein>
    <submittedName>
        <fullName evidence="1">Uncharacterized protein</fullName>
    </submittedName>
</protein>
<organism evidence="2">
    <name type="scientific">Aureococcus anophagefferens</name>
    <name type="common">Harmful bloom alga</name>
    <dbReference type="NCBI Taxonomy" id="44056"/>
    <lineage>
        <taxon>Eukaryota</taxon>
        <taxon>Sar</taxon>
        <taxon>Stramenopiles</taxon>
        <taxon>Ochrophyta</taxon>
        <taxon>Pelagophyceae</taxon>
        <taxon>Pelagomonadales</taxon>
        <taxon>Pelagomonadaceae</taxon>
        <taxon>Aureococcus</taxon>
    </lineage>
</organism>